<gene>
    <name evidence="10" type="ORF">GPA27_21990</name>
</gene>
<dbReference type="PANTHER" id="PTHR43884:SF20">
    <property type="entry name" value="ACYL-COA DEHYDROGENASE FADE28"/>
    <property type="match status" value="1"/>
</dbReference>
<reference evidence="10 11" key="1">
    <citation type="submission" date="2019-12" db="EMBL/GenBank/DDBJ databases">
        <title>Comparative genomics gives insights into the taxonomy of the Azoarcus-Aromatoleum group and reveals separate origins of nif in the plant-associated Azoarcus and non-plant-associated Aromatoleum sub-groups.</title>
        <authorList>
            <person name="Lafos M."/>
            <person name="Maluk M."/>
            <person name="Batista M."/>
            <person name="Junghare M."/>
            <person name="Carmona M."/>
            <person name="Faoro H."/>
            <person name="Cruz L.M."/>
            <person name="Battistoni F."/>
            <person name="De Souza E."/>
            <person name="Pedrosa F."/>
            <person name="Chen W.-M."/>
            <person name="Poole P.S."/>
            <person name="Dixon R.A."/>
            <person name="James E.K."/>
        </authorList>
    </citation>
    <scope>NUCLEOTIDE SEQUENCE [LARGE SCALE GENOMIC DNA]</scope>
    <source>
        <strain evidence="10 11">T</strain>
    </source>
</reference>
<dbReference type="RefSeq" id="WP_169142583.1">
    <property type="nucleotide sequence ID" value="NZ_WTVS01000061.1"/>
</dbReference>
<dbReference type="InterPro" id="IPR009100">
    <property type="entry name" value="AcylCoA_DH/oxidase_NM_dom_sf"/>
</dbReference>
<name>A0ABX1NL36_9RHOO</name>
<dbReference type="CDD" id="cd00567">
    <property type="entry name" value="ACAD"/>
    <property type="match status" value="1"/>
</dbReference>
<evidence type="ECO:0000259" key="8">
    <source>
        <dbReference type="Pfam" id="PF02770"/>
    </source>
</evidence>
<evidence type="ECO:0000256" key="4">
    <source>
        <dbReference type="ARBA" id="ARBA00022827"/>
    </source>
</evidence>
<dbReference type="Gene3D" id="1.20.140.10">
    <property type="entry name" value="Butyryl-CoA Dehydrogenase, subunit A, domain 3"/>
    <property type="match status" value="1"/>
</dbReference>
<evidence type="ECO:0000259" key="9">
    <source>
        <dbReference type="Pfam" id="PF02771"/>
    </source>
</evidence>
<dbReference type="SUPFAM" id="SSF56645">
    <property type="entry name" value="Acyl-CoA dehydrogenase NM domain-like"/>
    <property type="match status" value="1"/>
</dbReference>
<keyword evidence="11" id="KW-1185">Reference proteome</keyword>
<evidence type="ECO:0000313" key="11">
    <source>
        <dbReference type="Proteomes" id="UP000634522"/>
    </source>
</evidence>
<comment type="similarity">
    <text evidence="2 6">Belongs to the acyl-CoA dehydrogenase family.</text>
</comment>
<evidence type="ECO:0000256" key="2">
    <source>
        <dbReference type="ARBA" id="ARBA00009347"/>
    </source>
</evidence>
<evidence type="ECO:0000259" key="7">
    <source>
        <dbReference type="Pfam" id="PF00441"/>
    </source>
</evidence>
<evidence type="ECO:0000256" key="6">
    <source>
        <dbReference type="RuleBase" id="RU362125"/>
    </source>
</evidence>
<keyword evidence="3 6" id="KW-0285">Flavoprotein</keyword>
<dbReference type="InterPro" id="IPR013786">
    <property type="entry name" value="AcylCoA_DH/ox_N"/>
</dbReference>
<evidence type="ECO:0000256" key="1">
    <source>
        <dbReference type="ARBA" id="ARBA00001974"/>
    </source>
</evidence>
<dbReference type="EMBL" id="WTVS01000061">
    <property type="protein sequence ID" value="NMG00053.1"/>
    <property type="molecule type" value="Genomic_DNA"/>
</dbReference>
<comment type="caution">
    <text evidence="10">The sequence shown here is derived from an EMBL/GenBank/DDBJ whole genome shotgun (WGS) entry which is preliminary data.</text>
</comment>
<dbReference type="InterPro" id="IPR036250">
    <property type="entry name" value="AcylCo_DH-like_C"/>
</dbReference>
<dbReference type="SUPFAM" id="SSF47203">
    <property type="entry name" value="Acyl-CoA dehydrogenase C-terminal domain-like"/>
    <property type="match status" value="1"/>
</dbReference>
<feature type="domain" description="Acyl-CoA oxidase/dehydrogenase middle" evidence="8">
    <location>
        <begin position="127"/>
        <end position="212"/>
    </location>
</feature>
<dbReference type="Pfam" id="PF02771">
    <property type="entry name" value="Acyl-CoA_dh_N"/>
    <property type="match status" value="1"/>
</dbReference>
<feature type="domain" description="Acyl-CoA dehydrogenase/oxidase C-terminal" evidence="7">
    <location>
        <begin position="224"/>
        <end position="354"/>
    </location>
</feature>
<accession>A0ABX1NL36</accession>
<evidence type="ECO:0000256" key="5">
    <source>
        <dbReference type="ARBA" id="ARBA00023002"/>
    </source>
</evidence>
<dbReference type="InterPro" id="IPR009075">
    <property type="entry name" value="AcylCo_DH/oxidase_C"/>
</dbReference>
<comment type="cofactor">
    <cofactor evidence="1 6">
        <name>FAD</name>
        <dbReference type="ChEBI" id="CHEBI:57692"/>
    </cofactor>
</comment>
<evidence type="ECO:0000256" key="3">
    <source>
        <dbReference type="ARBA" id="ARBA00022630"/>
    </source>
</evidence>
<dbReference type="InterPro" id="IPR037069">
    <property type="entry name" value="AcylCoA_DH/ox_N_sf"/>
</dbReference>
<keyword evidence="5 6" id="KW-0560">Oxidoreductase</keyword>
<dbReference type="InterPro" id="IPR006091">
    <property type="entry name" value="Acyl-CoA_Oxase/DH_mid-dom"/>
</dbReference>
<feature type="domain" description="Acyl-CoA dehydrogenase/oxidase N-terminal" evidence="9">
    <location>
        <begin position="6"/>
        <end position="118"/>
    </location>
</feature>
<organism evidence="10 11">
    <name type="scientific">Aromatoleum toluolicum</name>
    <dbReference type="NCBI Taxonomy" id="90060"/>
    <lineage>
        <taxon>Bacteria</taxon>
        <taxon>Pseudomonadati</taxon>
        <taxon>Pseudomonadota</taxon>
        <taxon>Betaproteobacteria</taxon>
        <taxon>Rhodocyclales</taxon>
        <taxon>Rhodocyclaceae</taxon>
        <taxon>Aromatoleum</taxon>
    </lineage>
</organism>
<dbReference type="PANTHER" id="PTHR43884">
    <property type="entry name" value="ACYL-COA DEHYDROGENASE"/>
    <property type="match status" value="1"/>
</dbReference>
<proteinExistence type="inferred from homology"/>
<dbReference type="Proteomes" id="UP000634522">
    <property type="component" value="Unassembled WGS sequence"/>
</dbReference>
<evidence type="ECO:0000313" key="10">
    <source>
        <dbReference type="EMBL" id="NMG00053.1"/>
    </source>
</evidence>
<dbReference type="Pfam" id="PF00441">
    <property type="entry name" value="Acyl-CoA_dh_1"/>
    <property type="match status" value="1"/>
</dbReference>
<dbReference type="InterPro" id="IPR046373">
    <property type="entry name" value="Acyl-CoA_Oxase/DH_mid-dom_sf"/>
</dbReference>
<protein>
    <submittedName>
        <fullName evidence="10">Acyl-CoA dehydrogenase</fullName>
    </submittedName>
</protein>
<sequence>MDLKFTDEQNMLRDMTRNLCADFSGTDVVRKMENDPIGVPADLWQQMRETGLLGMAIREEDGGMGLSMLDCAAIYEQLGRHLAPGPYFPSTVMVAGALRHAGEAADRRPLLGAIAAGDTVAVPAWLEPDGGFGPAGVQLRATRSGDDYILSGTKRHVLHAAAAQQLLVLARTGEAADAIDLFLVDTKTPGVTLTQQHSMASDTQYRVDFDDVRVSTENHVGAEGRGWQAWETAMYDGIILLAAWAAGGAERALEITVQYSKEREQFGKPIGAFQSLAHYMADASAVVDGAKMLVLEAAWAHAVGKDVKRLAAMAKLFACRAFREVTHMAQQVHGGIGFTLDYDIQLFYRRAKQLQMNWWDSSYLEELIAADILDRDGERTIPDPFTV</sequence>
<keyword evidence="4 6" id="KW-0274">FAD</keyword>
<dbReference type="Pfam" id="PF02770">
    <property type="entry name" value="Acyl-CoA_dh_M"/>
    <property type="match status" value="1"/>
</dbReference>
<dbReference type="Gene3D" id="1.10.540.10">
    <property type="entry name" value="Acyl-CoA dehydrogenase/oxidase, N-terminal domain"/>
    <property type="match status" value="1"/>
</dbReference>
<dbReference type="Gene3D" id="2.40.110.10">
    <property type="entry name" value="Butyryl-CoA Dehydrogenase, subunit A, domain 2"/>
    <property type="match status" value="1"/>
</dbReference>